<feature type="domain" description="Peptidase M24" evidence="6">
    <location>
        <begin position="327"/>
        <end position="536"/>
    </location>
</feature>
<name>A0AAD1U9V8_EUPCR</name>
<comment type="similarity">
    <text evidence="2">Belongs to the peptidase M24B family.</text>
</comment>
<dbReference type="FunFam" id="3.40.350.10:FF:000003">
    <property type="entry name" value="Xaa-pro aminopeptidase P"/>
    <property type="match status" value="1"/>
</dbReference>
<dbReference type="SUPFAM" id="SSF55920">
    <property type="entry name" value="Creatinase/aminopeptidase"/>
    <property type="match status" value="1"/>
</dbReference>
<dbReference type="AlphaFoldDB" id="A0AAD1U9V8"/>
<evidence type="ECO:0000256" key="4">
    <source>
        <dbReference type="ARBA" id="ARBA00022801"/>
    </source>
</evidence>
<evidence type="ECO:0000313" key="9">
    <source>
        <dbReference type="EMBL" id="CAI2362934.1"/>
    </source>
</evidence>
<evidence type="ECO:0000256" key="2">
    <source>
        <dbReference type="ARBA" id="ARBA00008766"/>
    </source>
</evidence>
<dbReference type="InterPro" id="IPR036005">
    <property type="entry name" value="Creatinase/aminopeptidase-like"/>
</dbReference>
<accession>A0AAD1U9V8</accession>
<dbReference type="InterPro" id="IPR000994">
    <property type="entry name" value="Pept_M24"/>
</dbReference>
<proteinExistence type="inferred from homology"/>
<dbReference type="InterPro" id="IPR033740">
    <property type="entry name" value="Pept_M24B"/>
</dbReference>
<evidence type="ECO:0000259" key="7">
    <source>
        <dbReference type="Pfam" id="PF01321"/>
    </source>
</evidence>
<dbReference type="Proteomes" id="UP001295684">
    <property type="component" value="Unassembled WGS sequence"/>
</dbReference>
<evidence type="ECO:0008006" key="11">
    <source>
        <dbReference type="Google" id="ProtNLM"/>
    </source>
</evidence>
<dbReference type="GO" id="GO:0046872">
    <property type="term" value="F:metal ion binding"/>
    <property type="evidence" value="ECO:0007669"/>
    <property type="project" value="UniProtKB-KW"/>
</dbReference>
<dbReference type="InterPro" id="IPR000587">
    <property type="entry name" value="Creatinase_N"/>
</dbReference>
<dbReference type="InterPro" id="IPR050422">
    <property type="entry name" value="X-Pro_aminopeptidase_P"/>
</dbReference>
<evidence type="ECO:0000259" key="8">
    <source>
        <dbReference type="Pfam" id="PF16188"/>
    </source>
</evidence>
<protein>
    <recommendedName>
        <fullName evidence="11">Xaa-Pro aminopeptidase</fullName>
    </recommendedName>
</protein>
<evidence type="ECO:0000256" key="3">
    <source>
        <dbReference type="ARBA" id="ARBA00022723"/>
    </source>
</evidence>
<dbReference type="PANTHER" id="PTHR43763:SF6">
    <property type="entry name" value="XAA-PRO AMINOPEPTIDASE 1"/>
    <property type="match status" value="1"/>
</dbReference>
<evidence type="ECO:0000313" key="10">
    <source>
        <dbReference type="Proteomes" id="UP001295684"/>
    </source>
</evidence>
<keyword evidence="4" id="KW-0378">Hydrolase</keyword>
<dbReference type="CDD" id="cd01085">
    <property type="entry name" value="APP"/>
    <property type="match status" value="1"/>
</dbReference>
<organism evidence="9 10">
    <name type="scientific">Euplotes crassus</name>
    <dbReference type="NCBI Taxonomy" id="5936"/>
    <lineage>
        <taxon>Eukaryota</taxon>
        <taxon>Sar</taxon>
        <taxon>Alveolata</taxon>
        <taxon>Ciliophora</taxon>
        <taxon>Intramacronucleata</taxon>
        <taxon>Spirotrichea</taxon>
        <taxon>Hypotrichia</taxon>
        <taxon>Euplotida</taxon>
        <taxon>Euplotidae</taxon>
        <taxon>Moneuplotes</taxon>
    </lineage>
</organism>
<keyword evidence="10" id="KW-1185">Reference proteome</keyword>
<sequence length="607" mass="69450">MSEKLIQIRKLMAENGVNAYLVPHNDSHMSEYIAERDERIKFISGFSGSAGLCLITQGSTIKDSSENSEGSDIAYMWTDGRYWLQAGKELEEGWEIRKTRVADEKSWYEWSKENLKEGDVIGYDPYLLPQGSVEARGEYLKEAGITLKAIDENLVDQVWSSTQPERAGAPVTIHEEKYTGRTVAQNIKEIMDKVEENKSEAIVIPTLDQIAWLTNLRGQDISYNPLFFSYAVIYDKSGTHTIRLYIDEEKVKNITEYLDENNIEIAPYDQVFTDLSTGEFKDLKFVVDANDCNNKLYTSLNPDNVKNIPDLVGEIKFIKNQTQIAGYRSSQIRDAAALAKFFSWLENEITVKESTLTEYEGAIELEKCRAEQDLYMGLSFDTILSSGANGAIIHYKPEQDTAAVLDPKEVILCDSGGHYLDGTTDTTRTFHFTEPTDFQREMYTRVLKGNLDFERVKIPNKKLHNIKDIDAFARAPLWQVGRDYAHGTGHGVGHFLNVHEGPYMKKWRAGMTYTDEPGYYHEGEFGIRIENLLILQEDPNVEGFLAWENVTKFPYCRNLIDTKLLSPMDLEYINKYHLECKELLTPLLQDNELALRFIERETEPISH</sequence>
<dbReference type="InterPro" id="IPR029149">
    <property type="entry name" value="Creatin/AminoP/Spt16_N"/>
</dbReference>
<dbReference type="Pfam" id="PF01321">
    <property type="entry name" value="Creatinase_N"/>
    <property type="match status" value="1"/>
</dbReference>
<dbReference type="FunFam" id="3.90.230.10:FF:000007">
    <property type="entry name" value="Xaa-Pro aminopeptidase P"/>
    <property type="match status" value="1"/>
</dbReference>
<evidence type="ECO:0000256" key="5">
    <source>
        <dbReference type="ARBA" id="ARBA00023211"/>
    </source>
</evidence>
<dbReference type="PANTHER" id="PTHR43763">
    <property type="entry name" value="XAA-PRO AMINOPEPTIDASE 1"/>
    <property type="match status" value="1"/>
</dbReference>
<dbReference type="Pfam" id="PF16188">
    <property type="entry name" value="Peptidase_M24_C"/>
    <property type="match status" value="1"/>
</dbReference>
<dbReference type="InterPro" id="IPR032416">
    <property type="entry name" value="Peptidase_M24_C"/>
</dbReference>
<dbReference type="GO" id="GO:0070006">
    <property type="term" value="F:metalloaminopeptidase activity"/>
    <property type="evidence" value="ECO:0007669"/>
    <property type="project" value="InterPro"/>
</dbReference>
<dbReference type="Gene3D" id="3.40.350.10">
    <property type="entry name" value="Creatinase/prolidase N-terminal domain"/>
    <property type="match status" value="2"/>
</dbReference>
<evidence type="ECO:0000256" key="1">
    <source>
        <dbReference type="ARBA" id="ARBA00001936"/>
    </source>
</evidence>
<dbReference type="SUPFAM" id="SSF53092">
    <property type="entry name" value="Creatinase/prolidase N-terminal domain"/>
    <property type="match status" value="1"/>
</dbReference>
<dbReference type="Gene3D" id="3.90.230.10">
    <property type="entry name" value="Creatinase/methionine aminopeptidase superfamily"/>
    <property type="match status" value="1"/>
</dbReference>
<dbReference type="GO" id="GO:0005737">
    <property type="term" value="C:cytoplasm"/>
    <property type="evidence" value="ECO:0007669"/>
    <property type="project" value="UniProtKB-ARBA"/>
</dbReference>
<dbReference type="EMBL" id="CAMPGE010004090">
    <property type="protein sequence ID" value="CAI2362934.1"/>
    <property type="molecule type" value="Genomic_DNA"/>
</dbReference>
<dbReference type="Pfam" id="PF00557">
    <property type="entry name" value="Peptidase_M24"/>
    <property type="match status" value="1"/>
</dbReference>
<gene>
    <name evidence="9" type="ORF">ECRASSUSDP1_LOCUS4264</name>
</gene>
<keyword evidence="3" id="KW-0479">Metal-binding</keyword>
<comment type="caution">
    <text evidence="9">The sequence shown here is derived from an EMBL/GenBank/DDBJ whole genome shotgun (WGS) entry which is preliminary data.</text>
</comment>
<keyword evidence="5" id="KW-0464">Manganese</keyword>
<evidence type="ECO:0000259" key="6">
    <source>
        <dbReference type="Pfam" id="PF00557"/>
    </source>
</evidence>
<dbReference type="Pfam" id="PF16189">
    <property type="entry name" value="Creatinase_N_2"/>
    <property type="match status" value="1"/>
</dbReference>
<feature type="domain" description="Peptidase M24 C-terminal" evidence="8">
    <location>
        <begin position="543"/>
        <end position="605"/>
    </location>
</feature>
<reference evidence="9" key="1">
    <citation type="submission" date="2023-07" db="EMBL/GenBank/DDBJ databases">
        <authorList>
            <consortium name="AG Swart"/>
            <person name="Singh M."/>
            <person name="Singh A."/>
            <person name="Seah K."/>
            <person name="Emmerich C."/>
        </authorList>
    </citation>
    <scope>NUCLEOTIDE SEQUENCE</scope>
    <source>
        <strain evidence="9">DP1</strain>
    </source>
</reference>
<feature type="domain" description="Creatinase N-terminal" evidence="7">
    <location>
        <begin position="7"/>
        <end position="143"/>
    </location>
</feature>
<comment type="cofactor">
    <cofactor evidence="1">
        <name>Mn(2+)</name>
        <dbReference type="ChEBI" id="CHEBI:29035"/>
    </cofactor>
</comment>